<protein>
    <recommendedName>
        <fullName evidence="3">Reverse transcriptase zinc-binding domain-containing protein</fullName>
    </recommendedName>
</protein>
<gene>
    <name evidence="1" type="ORF">Sango_3051300</name>
</gene>
<reference evidence="1" key="1">
    <citation type="submission" date="2020-06" db="EMBL/GenBank/DDBJ databases">
        <authorList>
            <person name="Li T."/>
            <person name="Hu X."/>
            <person name="Zhang T."/>
            <person name="Song X."/>
            <person name="Zhang H."/>
            <person name="Dai N."/>
            <person name="Sheng W."/>
            <person name="Hou X."/>
            <person name="Wei L."/>
        </authorList>
    </citation>
    <scope>NUCLEOTIDE SEQUENCE</scope>
    <source>
        <strain evidence="1">K16</strain>
        <tissue evidence="1">Leaf</tissue>
    </source>
</reference>
<organism evidence="1 2">
    <name type="scientific">Sesamum angolense</name>
    <dbReference type="NCBI Taxonomy" id="2727404"/>
    <lineage>
        <taxon>Eukaryota</taxon>
        <taxon>Viridiplantae</taxon>
        <taxon>Streptophyta</taxon>
        <taxon>Embryophyta</taxon>
        <taxon>Tracheophyta</taxon>
        <taxon>Spermatophyta</taxon>
        <taxon>Magnoliopsida</taxon>
        <taxon>eudicotyledons</taxon>
        <taxon>Gunneridae</taxon>
        <taxon>Pentapetalae</taxon>
        <taxon>asterids</taxon>
        <taxon>lamiids</taxon>
        <taxon>Lamiales</taxon>
        <taxon>Pedaliaceae</taxon>
        <taxon>Sesamum</taxon>
    </lineage>
</organism>
<evidence type="ECO:0000313" key="2">
    <source>
        <dbReference type="Proteomes" id="UP001289374"/>
    </source>
</evidence>
<accession>A0AAE1W1C3</accession>
<comment type="caution">
    <text evidence="1">The sequence shown here is derived from an EMBL/GenBank/DDBJ whole genome shotgun (WGS) entry which is preliminary data.</text>
</comment>
<sequence length="143" mass="16618">MDKPWLSHLGGVCVLCGRAVETHEHLFFRCSYSRRCIRLLKSIVCFSWPNRAWGGYYLGFEEVYGPTHSPGAYRALLAAIVYHIWQERNQRVFRHIKRPSSTIARNAIDAISQKILSLELLDSVSSRGLYRLWRIPWPVRDTA</sequence>
<reference evidence="1" key="2">
    <citation type="journal article" date="2024" name="Plant">
        <title>Genomic evolution and insights into agronomic trait innovations of Sesamum species.</title>
        <authorList>
            <person name="Miao H."/>
            <person name="Wang L."/>
            <person name="Qu L."/>
            <person name="Liu H."/>
            <person name="Sun Y."/>
            <person name="Le M."/>
            <person name="Wang Q."/>
            <person name="Wei S."/>
            <person name="Zheng Y."/>
            <person name="Lin W."/>
            <person name="Duan Y."/>
            <person name="Cao H."/>
            <person name="Xiong S."/>
            <person name="Wang X."/>
            <person name="Wei L."/>
            <person name="Li C."/>
            <person name="Ma Q."/>
            <person name="Ju M."/>
            <person name="Zhao R."/>
            <person name="Li G."/>
            <person name="Mu C."/>
            <person name="Tian Q."/>
            <person name="Mei H."/>
            <person name="Zhang T."/>
            <person name="Gao T."/>
            <person name="Zhang H."/>
        </authorList>
    </citation>
    <scope>NUCLEOTIDE SEQUENCE</scope>
    <source>
        <strain evidence="1">K16</strain>
    </source>
</reference>
<keyword evidence="2" id="KW-1185">Reference proteome</keyword>
<proteinExistence type="predicted"/>
<evidence type="ECO:0008006" key="3">
    <source>
        <dbReference type="Google" id="ProtNLM"/>
    </source>
</evidence>
<dbReference type="EMBL" id="JACGWL010000092">
    <property type="protein sequence ID" value="KAK4384535.1"/>
    <property type="molecule type" value="Genomic_DNA"/>
</dbReference>
<dbReference type="AlphaFoldDB" id="A0AAE1W1C3"/>
<name>A0AAE1W1C3_9LAMI</name>
<evidence type="ECO:0000313" key="1">
    <source>
        <dbReference type="EMBL" id="KAK4384535.1"/>
    </source>
</evidence>
<dbReference type="Proteomes" id="UP001289374">
    <property type="component" value="Unassembled WGS sequence"/>
</dbReference>